<feature type="domain" description="Major facilitator superfamily (MFS) profile" evidence="8">
    <location>
        <begin position="8"/>
        <end position="165"/>
    </location>
</feature>
<evidence type="ECO:0000313" key="10">
    <source>
        <dbReference type="Proteomes" id="UP001198151"/>
    </source>
</evidence>
<dbReference type="PANTHER" id="PTHR23514">
    <property type="entry name" value="BYPASS OF STOP CODON PROTEIN 6"/>
    <property type="match status" value="1"/>
</dbReference>
<evidence type="ECO:0000256" key="5">
    <source>
        <dbReference type="ARBA" id="ARBA00022989"/>
    </source>
</evidence>
<dbReference type="Gene3D" id="1.20.1250.20">
    <property type="entry name" value="MFS general substrate transporter like domains"/>
    <property type="match status" value="1"/>
</dbReference>
<gene>
    <name evidence="9" type="ORF">LKD70_02995</name>
</gene>
<dbReference type="EMBL" id="JAJEQX010000003">
    <property type="protein sequence ID" value="MCC2253417.1"/>
    <property type="molecule type" value="Genomic_DNA"/>
</dbReference>
<feature type="transmembrane region" description="Helical" evidence="7">
    <location>
        <begin position="12"/>
        <end position="31"/>
    </location>
</feature>
<dbReference type="Pfam" id="PF07690">
    <property type="entry name" value="MFS_1"/>
    <property type="match status" value="1"/>
</dbReference>
<dbReference type="RefSeq" id="WP_227706565.1">
    <property type="nucleotide sequence ID" value="NZ_JAJEQX010000003.1"/>
</dbReference>
<keyword evidence="4 7" id="KW-0812">Transmembrane</keyword>
<evidence type="ECO:0000259" key="8">
    <source>
        <dbReference type="PROSITE" id="PS50850"/>
    </source>
</evidence>
<evidence type="ECO:0000256" key="1">
    <source>
        <dbReference type="ARBA" id="ARBA00004651"/>
    </source>
</evidence>
<keyword evidence="5 7" id="KW-1133">Transmembrane helix</keyword>
<protein>
    <submittedName>
        <fullName evidence="9">MFS transporter</fullName>
    </submittedName>
</protein>
<evidence type="ECO:0000256" key="2">
    <source>
        <dbReference type="ARBA" id="ARBA00008335"/>
    </source>
</evidence>
<evidence type="ECO:0000256" key="4">
    <source>
        <dbReference type="ARBA" id="ARBA00022692"/>
    </source>
</evidence>
<comment type="similarity">
    <text evidence="2">Belongs to the major facilitator superfamily.</text>
</comment>
<dbReference type="InterPro" id="IPR020846">
    <property type="entry name" value="MFS_dom"/>
</dbReference>
<feature type="transmembrane region" description="Helical" evidence="7">
    <location>
        <begin position="43"/>
        <end position="64"/>
    </location>
</feature>
<evidence type="ECO:0000256" key="3">
    <source>
        <dbReference type="ARBA" id="ARBA00022448"/>
    </source>
</evidence>
<reference evidence="9 10" key="1">
    <citation type="submission" date="2021-10" db="EMBL/GenBank/DDBJ databases">
        <title>Anaerobic single-cell dispensing facilitates the cultivation of human gut bacteria.</title>
        <authorList>
            <person name="Afrizal A."/>
        </authorList>
    </citation>
    <scope>NUCLEOTIDE SEQUENCE [LARGE SCALE GENOMIC DNA]</scope>
    <source>
        <strain evidence="9 10">CLA-AA-H200</strain>
    </source>
</reference>
<dbReference type="PANTHER" id="PTHR23514:SF3">
    <property type="entry name" value="BYPASS OF STOP CODON PROTEIN 6"/>
    <property type="match status" value="1"/>
</dbReference>
<evidence type="ECO:0000256" key="6">
    <source>
        <dbReference type="ARBA" id="ARBA00023136"/>
    </source>
</evidence>
<sequence>MNKKYLPSAQILYLNYFIHGIGCSILSQQLVKESLAGQWGMDSVMGVTAVAAALGLGRLISLPFAGPLSDKFGRKISVVIGCASYVIFFVGIAFSPNMTIAYVAAVLGGIANSFLDTATYRIRQSRKLFTNTRESLQWESSCLSLWHSFCSRSSSASVWERRCHF</sequence>
<name>A0ABS8FW87_9FIRM</name>
<dbReference type="Proteomes" id="UP001198151">
    <property type="component" value="Unassembled WGS sequence"/>
</dbReference>
<dbReference type="SUPFAM" id="SSF103473">
    <property type="entry name" value="MFS general substrate transporter"/>
    <property type="match status" value="1"/>
</dbReference>
<evidence type="ECO:0000313" key="9">
    <source>
        <dbReference type="EMBL" id="MCC2253417.1"/>
    </source>
</evidence>
<evidence type="ECO:0000256" key="7">
    <source>
        <dbReference type="SAM" id="Phobius"/>
    </source>
</evidence>
<dbReference type="PROSITE" id="PS50850">
    <property type="entry name" value="MFS"/>
    <property type="match status" value="1"/>
</dbReference>
<dbReference type="InterPro" id="IPR051788">
    <property type="entry name" value="MFS_Transporter"/>
</dbReference>
<accession>A0ABS8FW87</accession>
<keyword evidence="10" id="KW-1185">Reference proteome</keyword>
<dbReference type="InterPro" id="IPR011701">
    <property type="entry name" value="MFS"/>
</dbReference>
<dbReference type="PROSITE" id="PS00216">
    <property type="entry name" value="SUGAR_TRANSPORT_1"/>
    <property type="match status" value="1"/>
</dbReference>
<proteinExistence type="inferred from homology"/>
<comment type="subcellular location">
    <subcellularLocation>
        <location evidence="1">Cell membrane</location>
        <topology evidence="1">Multi-pass membrane protein</topology>
    </subcellularLocation>
</comment>
<feature type="transmembrane region" description="Helical" evidence="7">
    <location>
        <begin position="76"/>
        <end position="94"/>
    </location>
</feature>
<keyword evidence="6 7" id="KW-0472">Membrane</keyword>
<organism evidence="9 10">
    <name type="scientific">Ruminococcus turbiniformis</name>
    <dbReference type="NCBI Taxonomy" id="2881258"/>
    <lineage>
        <taxon>Bacteria</taxon>
        <taxon>Bacillati</taxon>
        <taxon>Bacillota</taxon>
        <taxon>Clostridia</taxon>
        <taxon>Eubacteriales</taxon>
        <taxon>Oscillospiraceae</taxon>
        <taxon>Ruminococcus</taxon>
    </lineage>
</organism>
<dbReference type="InterPro" id="IPR036259">
    <property type="entry name" value="MFS_trans_sf"/>
</dbReference>
<keyword evidence="3" id="KW-0813">Transport</keyword>
<feature type="transmembrane region" description="Helical" evidence="7">
    <location>
        <begin position="100"/>
        <end position="118"/>
    </location>
</feature>
<dbReference type="InterPro" id="IPR005829">
    <property type="entry name" value="Sugar_transporter_CS"/>
</dbReference>
<comment type="caution">
    <text evidence="9">The sequence shown here is derived from an EMBL/GenBank/DDBJ whole genome shotgun (WGS) entry which is preliminary data.</text>
</comment>